<dbReference type="Proteomes" id="UP001163835">
    <property type="component" value="Unassembled WGS sequence"/>
</dbReference>
<protein>
    <submittedName>
        <fullName evidence="1">Di-copper centre-containing protein</fullName>
    </submittedName>
</protein>
<keyword evidence="2" id="KW-1185">Reference proteome</keyword>
<sequence length="376" mass="41667">MLALSAVFLFGLFCSAHANCTNPAVRREWRTLSADERANWISAVQCLSELPHDPALTPYVNPDDIVSVNASGSYYDGEADIVYMHMDLNHIIHFTGLFLPFHRWYVQMYENALKEKCGFNGTSPYWNWAADASDVYGSTMFQDFDPVSGLGGWGNLSDDAQVPNGAFSVFKLSYPSYHTLRRNFTLQPYIGLDPTLFTNPYEDANATFTQSEVDKMVNGFVGDYKGFQVYMEGFEGAHGSVHEILGGQVMNLLNIFLEVDIRELNSDLGGTCPSTAPANCTPGPTFSANEPIFWMHHAMVDKVWYDWQTANSANAGIFYGGSVQMIDNATIYAEYPNGGPPMLSLDSVMHADGMFEESTVGDVINTTAGILCYIYE</sequence>
<evidence type="ECO:0000313" key="1">
    <source>
        <dbReference type="EMBL" id="KAJ3814752.1"/>
    </source>
</evidence>
<name>A0ACC1UC83_9AGAR</name>
<accession>A0ACC1UC83</accession>
<organism evidence="1 2">
    <name type="scientific">Lentinula aff. lateritia</name>
    <dbReference type="NCBI Taxonomy" id="2804960"/>
    <lineage>
        <taxon>Eukaryota</taxon>
        <taxon>Fungi</taxon>
        <taxon>Dikarya</taxon>
        <taxon>Basidiomycota</taxon>
        <taxon>Agaricomycotina</taxon>
        <taxon>Agaricomycetes</taxon>
        <taxon>Agaricomycetidae</taxon>
        <taxon>Agaricales</taxon>
        <taxon>Marasmiineae</taxon>
        <taxon>Omphalotaceae</taxon>
        <taxon>Lentinula</taxon>
    </lineage>
</organism>
<evidence type="ECO:0000313" key="2">
    <source>
        <dbReference type="Proteomes" id="UP001163835"/>
    </source>
</evidence>
<comment type="caution">
    <text evidence="1">The sequence shown here is derived from an EMBL/GenBank/DDBJ whole genome shotgun (WGS) entry which is preliminary data.</text>
</comment>
<dbReference type="EMBL" id="MU794961">
    <property type="protein sequence ID" value="KAJ3814752.1"/>
    <property type="molecule type" value="Genomic_DNA"/>
</dbReference>
<proteinExistence type="predicted"/>
<reference evidence="1" key="1">
    <citation type="submission" date="2022-09" db="EMBL/GenBank/DDBJ databases">
        <title>A Global Phylogenomic Analysis of the Shiitake Genus Lentinula.</title>
        <authorList>
            <consortium name="DOE Joint Genome Institute"/>
            <person name="Sierra-Patev S."/>
            <person name="Min B."/>
            <person name="Naranjo-Ortiz M."/>
            <person name="Looney B."/>
            <person name="Konkel Z."/>
            <person name="Slot J.C."/>
            <person name="Sakamoto Y."/>
            <person name="Steenwyk J.L."/>
            <person name="Rokas A."/>
            <person name="Carro J."/>
            <person name="Camarero S."/>
            <person name="Ferreira P."/>
            <person name="Molpeceres G."/>
            <person name="Ruiz-Duenas F.J."/>
            <person name="Serrano A."/>
            <person name="Henrissat B."/>
            <person name="Drula E."/>
            <person name="Hughes K.W."/>
            <person name="Mata J.L."/>
            <person name="Ishikawa N.K."/>
            <person name="Vargas-Isla R."/>
            <person name="Ushijima S."/>
            <person name="Smith C.A."/>
            <person name="Ahrendt S."/>
            <person name="Andreopoulos W."/>
            <person name="He G."/>
            <person name="Labutti K."/>
            <person name="Lipzen A."/>
            <person name="Ng V."/>
            <person name="Riley R."/>
            <person name="Sandor L."/>
            <person name="Barry K."/>
            <person name="Martinez A.T."/>
            <person name="Xiao Y."/>
            <person name="Gibbons J.G."/>
            <person name="Terashima K."/>
            <person name="Grigoriev I.V."/>
            <person name="Hibbett D.S."/>
        </authorList>
    </citation>
    <scope>NUCLEOTIDE SEQUENCE</scope>
    <source>
        <strain evidence="1">TMI1499</strain>
    </source>
</reference>
<gene>
    <name evidence="1" type="ORF">F5876DRAFT_32267</name>
</gene>